<dbReference type="Proteomes" id="UP000217648">
    <property type="component" value="Unassembled WGS sequence"/>
</dbReference>
<dbReference type="GO" id="GO:0044668">
    <property type="term" value="F:sodium:malonate symporter activity"/>
    <property type="evidence" value="ECO:0007669"/>
    <property type="project" value="InterPro"/>
</dbReference>
<dbReference type="InterPro" id="IPR004691">
    <property type="entry name" value="Mal/Na_symporter_MadM"/>
</dbReference>
<feature type="transmembrane region" description="Helical" evidence="1">
    <location>
        <begin position="201"/>
        <end position="221"/>
    </location>
</feature>
<dbReference type="Pfam" id="PF03818">
    <property type="entry name" value="MadM"/>
    <property type="match status" value="1"/>
</dbReference>
<gene>
    <name evidence="4" type="primary">madM</name>
    <name evidence="4" type="ORF">CP911_06570</name>
    <name evidence="3" type="ORF">H8L09_13990</name>
    <name evidence="5" type="ORF">SAMEA23995918_01282</name>
</gene>
<feature type="transmembrane region" description="Helical" evidence="1">
    <location>
        <begin position="139"/>
        <end position="161"/>
    </location>
</feature>
<evidence type="ECO:0000313" key="5">
    <source>
        <dbReference type="EMBL" id="SSF48046.1"/>
    </source>
</evidence>
<feature type="transmembrane region" description="Helical" evidence="1">
    <location>
        <begin position="73"/>
        <end position="97"/>
    </location>
</feature>
<accession>A0A1C3Q8C0</accession>
<evidence type="ECO:0000313" key="4">
    <source>
        <dbReference type="EMBL" id="PCM62846.1"/>
    </source>
</evidence>
<organism evidence="4 6">
    <name type="scientific">Klebsiella quasipneumoniae</name>
    <dbReference type="NCBI Taxonomy" id="1463165"/>
    <lineage>
        <taxon>Bacteria</taxon>
        <taxon>Pseudomonadati</taxon>
        <taxon>Pseudomonadota</taxon>
        <taxon>Gammaproteobacteria</taxon>
        <taxon>Enterobacterales</taxon>
        <taxon>Enterobacteriaceae</taxon>
        <taxon>Klebsiella/Raoultella group</taxon>
        <taxon>Klebsiella</taxon>
        <taxon>Klebsiella pneumoniae complex</taxon>
    </lineage>
</organism>
<dbReference type="InterPro" id="IPR018402">
    <property type="entry name" value="Mal/Na_symporter_MadM_N"/>
</dbReference>
<dbReference type="Proteomes" id="UP000646540">
    <property type="component" value="Unassembled WGS sequence"/>
</dbReference>
<accession>A0A2A5MPJ1</accession>
<proteinExistence type="predicted"/>
<name>A0A1C3Q8C0_9ENTR</name>
<reference evidence="3" key="3">
    <citation type="submission" date="2020-08" db="EMBL/GenBank/DDBJ databases">
        <title>Genomic evolution and epidemiology of Klebsiella pneumoniae from a major hospital in Beijing, China, over a fifteen-year period: dissemination of known and novel high-risk clones.</title>
        <authorList>
            <person name="Palmieri M."/>
        </authorList>
    </citation>
    <scope>NUCLEOTIDE SEQUENCE</scope>
    <source>
        <strain evidence="3">K7050</strain>
    </source>
</reference>
<dbReference type="Proteomes" id="UP000252079">
    <property type="component" value="Unassembled WGS sequence"/>
</dbReference>
<evidence type="ECO:0000313" key="6">
    <source>
        <dbReference type="Proteomes" id="UP000217648"/>
    </source>
</evidence>
<dbReference type="AlphaFoldDB" id="A0A1C3Q8C0"/>
<dbReference type="EMBL" id="UFBM01000006">
    <property type="protein sequence ID" value="SSF48046.1"/>
    <property type="molecule type" value="Genomic_DNA"/>
</dbReference>
<protein>
    <submittedName>
        <fullName evidence="4">Malonate transporter subunit MadM</fullName>
    </submittedName>
    <submittedName>
        <fullName evidence="5">Malonate transporter, MadM subunit</fullName>
    </submittedName>
</protein>
<dbReference type="EMBL" id="JACNQW010000008">
    <property type="protein sequence ID" value="MBC5046469.1"/>
    <property type="molecule type" value="Genomic_DNA"/>
</dbReference>
<comment type="caution">
    <text evidence="4">The sequence shown here is derived from an EMBL/GenBank/DDBJ whole genome shotgun (WGS) entry which is preliminary data.</text>
</comment>
<feature type="transmembrane region" description="Helical" evidence="1">
    <location>
        <begin position="43"/>
        <end position="61"/>
    </location>
</feature>
<feature type="transmembrane region" description="Helical" evidence="1">
    <location>
        <begin position="109"/>
        <end position="133"/>
    </location>
</feature>
<feature type="transmembrane region" description="Helical" evidence="1">
    <location>
        <begin position="233"/>
        <end position="252"/>
    </location>
</feature>
<evidence type="ECO:0000259" key="2">
    <source>
        <dbReference type="Pfam" id="PF03818"/>
    </source>
</evidence>
<feature type="transmembrane region" description="Helical" evidence="1">
    <location>
        <begin position="168"/>
        <end position="189"/>
    </location>
</feature>
<dbReference type="EMBL" id="NXHG01000002">
    <property type="protein sequence ID" value="PCM62846.1"/>
    <property type="molecule type" value="Genomic_DNA"/>
</dbReference>
<feature type="transmembrane region" description="Helical" evidence="1">
    <location>
        <begin position="12"/>
        <end position="34"/>
    </location>
</feature>
<evidence type="ECO:0000313" key="7">
    <source>
        <dbReference type="Proteomes" id="UP000252079"/>
    </source>
</evidence>
<evidence type="ECO:0000313" key="3">
    <source>
        <dbReference type="EMBL" id="MBC5046469.1"/>
    </source>
</evidence>
<dbReference type="RefSeq" id="WP_017899909.1">
    <property type="nucleotide sequence ID" value="NZ_BIGY01000003.1"/>
</dbReference>
<keyword evidence="1" id="KW-1133">Transmembrane helix</keyword>
<reference evidence="5 7" key="2">
    <citation type="submission" date="2018-07" db="EMBL/GenBank/DDBJ databases">
        <authorList>
            <consortium name="Pathogen Informatics"/>
        </authorList>
    </citation>
    <scope>NUCLEOTIDE SEQUENCE [LARGE SCALE GENOMIC DNA]</scope>
    <source>
        <strain evidence="5 7">4300STDY6636950</strain>
    </source>
</reference>
<sequence length="256" mass="25674">MEQFTKILTSNFTSNALVTAFVVVGIVCWVAAWLSTHVFRGKIHSSAIAIAAGLLLAWLGGELTGGKKGLSDITLFSGIALMGGGMFRDFAIIATAFGVKLEELKKAGLAGALALVVSTVLSFYLGAIVAWAFGYTDAVSMATIGGGAVTFIVGPVTGAALGASSDVIALSIAAGVIKSIAIMIVTPLVAKPAGLNSPAAAIVYGGLMGSTSGVAAGLAATDPKLVPYGAMTATFYTGLGCLLAPSALYLSLSPFF</sequence>
<feature type="domain" description="Malonate/sodium symporter MadM subunit N-terminal" evidence="2">
    <location>
        <begin position="10"/>
        <end position="253"/>
    </location>
</feature>
<evidence type="ECO:0000256" key="1">
    <source>
        <dbReference type="SAM" id="Phobius"/>
    </source>
</evidence>
<keyword evidence="1" id="KW-0812">Transmembrane</keyword>
<dbReference type="NCBIfam" id="TIGR00808">
    <property type="entry name" value="malonate_madM"/>
    <property type="match status" value="1"/>
</dbReference>
<reference evidence="4 6" key="1">
    <citation type="submission" date="2017-09" db="EMBL/GenBank/DDBJ databases">
        <title>Mdr eskape-Ghana.</title>
        <authorList>
            <person name="Agyepong N."/>
            <person name="Janice J."/>
            <person name="Samuelsen O."/>
            <person name="Owusu-Ofori A."/>
            <person name="Sundsfjord A."/>
            <person name="Essack S."/>
            <person name="Pedersen T."/>
        </authorList>
    </citation>
    <scope>NUCLEOTIDE SEQUENCE [LARGE SCALE GENOMIC DNA]</scope>
    <source>
        <strain evidence="4 6">46</strain>
    </source>
</reference>
<keyword evidence="1" id="KW-0472">Membrane</keyword>